<proteinExistence type="inferred from homology"/>
<name>A0ABM0JN19_APLCA</name>
<keyword evidence="2 4" id="KW-0689">Ribosomal protein</keyword>
<protein>
    <submittedName>
        <fullName evidence="6">30S ribosomal protein S11</fullName>
    </submittedName>
</protein>
<dbReference type="InterPro" id="IPR001971">
    <property type="entry name" value="Ribosomal_uS11"/>
</dbReference>
<dbReference type="SUPFAM" id="SSF53137">
    <property type="entry name" value="Translational machinery components"/>
    <property type="match status" value="1"/>
</dbReference>
<dbReference type="Gene3D" id="3.30.420.80">
    <property type="entry name" value="Ribosomal protein S11"/>
    <property type="match status" value="1"/>
</dbReference>
<evidence type="ECO:0000256" key="3">
    <source>
        <dbReference type="ARBA" id="ARBA00023274"/>
    </source>
</evidence>
<dbReference type="GO" id="GO:0005840">
    <property type="term" value="C:ribosome"/>
    <property type="evidence" value="ECO:0007669"/>
    <property type="project" value="UniProtKB-KW"/>
</dbReference>
<reference evidence="6" key="1">
    <citation type="submission" date="2025-08" db="UniProtKB">
        <authorList>
            <consortium name="RefSeq"/>
        </authorList>
    </citation>
    <scope>IDENTIFICATION</scope>
</reference>
<dbReference type="HAMAP" id="MF_01310">
    <property type="entry name" value="Ribosomal_uS11"/>
    <property type="match status" value="1"/>
</dbReference>
<dbReference type="PROSITE" id="PS00054">
    <property type="entry name" value="RIBOSOMAL_S11"/>
    <property type="match status" value="1"/>
</dbReference>
<dbReference type="NCBIfam" id="NF003698">
    <property type="entry name" value="PRK05309.1"/>
    <property type="match status" value="1"/>
</dbReference>
<dbReference type="InterPro" id="IPR036967">
    <property type="entry name" value="Ribosomal_uS11_sf"/>
</dbReference>
<sequence length="209" mass="22900">MNSFLQRIPFTCAVRACKRQGHELLYRNICTSAVLEGGYKRYDRSKDSVRQADESYDSHLVPKDKEPLTYDKTYGTTSFPTTETHNQHFNGIRYLDIPVVHIKSTSNNTIISATDGQTGQVFAIQSAGTVGFRNARKGTNVAAQAAAIALAGDVQRKDVKTVRVCLKGIGPGRLPALKAIQMSGINVASITDTTPLPHNGNRPKKARRL</sequence>
<dbReference type="PANTHER" id="PTHR11759">
    <property type="entry name" value="40S RIBOSOMAL PROTEIN S14/30S RIBOSOMAL PROTEIN S11"/>
    <property type="match status" value="1"/>
</dbReference>
<dbReference type="RefSeq" id="XP_005097522.1">
    <property type="nucleotide sequence ID" value="XM_005097465.3"/>
</dbReference>
<keyword evidence="5" id="KW-1185">Reference proteome</keyword>
<comment type="similarity">
    <text evidence="1 4">Belongs to the universal ribosomal protein uS11 family.</text>
</comment>
<dbReference type="Proteomes" id="UP000694888">
    <property type="component" value="Unplaced"/>
</dbReference>
<evidence type="ECO:0000256" key="1">
    <source>
        <dbReference type="ARBA" id="ARBA00006194"/>
    </source>
</evidence>
<accession>A0ABM0JN19</accession>
<evidence type="ECO:0000256" key="2">
    <source>
        <dbReference type="ARBA" id="ARBA00022980"/>
    </source>
</evidence>
<gene>
    <name evidence="6" type="primary">LOC101852471</name>
</gene>
<evidence type="ECO:0000313" key="6">
    <source>
        <dbReference type="RefSeq" id="XP_005097522.1"/>
    </source>
</evidence>
<evidence type="ECO:0000313" key="5">
    <source>
        <dbReference type="Proteomes" id="UP000694888"/>
    </source>
</evidence>
<evidence type="ECO:0000256" key="4">
    <source>
        <dbReference type="RuleBase" id="RU003629"/>
    </source>
</evidence>
<dbReference type="GeneID" id="101852471"/>
<keyword evidence="3 4" id="KW-0687">Ribonucleoprotein</keyword>
<dbReference type="InterPro" id="IPR018102">
    <property type="entry name" value="Ribosomal_uS11_CS"/>
</dbReference>
<dbReference type="Pfam" id="PF00411">
    <property type="entry name" value="Ribosomal_S11"/>
    <property type="match status" value="1"/>
</dbReference>
<organism evidence="5 6">
    <name type="scientific">Aplysia californica</name>
    <name type="common">California sea hare</name>
    <dbReference type="NCBI Taxonomy" id="6500"/>
    <lineage>
        <taxon>Eukaryota</taxon>
        <taxon>Metazoa</taxon>
        <taxon>Spiralia</taxon>
        <taxon>Lophotrochozoa</taxon>
        <taxon>Mollusca</taxon>
        <taxon>Gastropoda</taxon>
        <taxon>Heterobranchia</taxon>
        <taxon>Euthyneura</taxon>
        <taxon>Tectipleura</taxon>
        <taxon>Aplysiida</taxon>
        <taxon>Aplysioidea</taxon>
        <taxon>Aplysiidae</taxon>
        <taxon>Aplysia</taxon>
    </lineage>
</organism>